<reference evidence="1 2" key="1">
    <citation type="submission" date="2021-05" db="EMBL/GenBank/DDBJ databases">
        <title>Genetic and Functional Diversity in Clade A Lucinid endosymbionts from the Bahamas.</title>
        <authorList>
            <person name="Giani N.M."/>
            <person name="Engel A.S."/>
            <person name="Campbell B.J."/>
        </authorList>
    </citation>
    <scope>NUCLEOTIDE SEQUENCE [LARGE SCALE GENOMIC DNA]</scope>
    <source>
        <strain evidence="1">LUC16012Gg_MoonRockCtena</strain>
    </source>
</reference>
<gene>
    <name evidence="1" type="ORF">KME65_18825</name>
</gene>
<dbReference type="EMBL" id="JAHHGM010000025">
    <property type="protein sequence ID" value="MBT2991017.1"/>
    <property type="molecule type" value="Genomic_DNA"/>
</dbReference>
<organism evidence="1 2">
    <name type="scientific">Candidatus Thiodiazotropha taylori</name>
    <dbReference type="NCBI Taxonomy" id="2792791"/>
    <lineage>
        <taxon>Bacteria</taxon>
        <taxon>Pseudomonadati</taxon>
        <taxon>Pseudomonadota</taxon>
        <taxon>Gammaproteobacteria</taxon>
        <taxon>Chromatiales</taxon>
        <taxon>Sedimenticolaceae</taxon>
        <taxon>Candidatus Thiodiazotropha</taxon>
    </lineage>
</organism>
<evidence type="ECO:0000313" key="1">
    <source>
        <dbReference type="EMBL" id="MBT2991017.1"/>
    </source>
</evidence>
<dbReference type="AlphaFoldDB" id="A0A944MGI1"/>
<proteinExistence type="predicted"/>
<dbReference type="SUPFAM" id="SSF48371">
    <property type="entry name" value="ARM repeat"/>
    <property type="match status" value="1"/>
</dbReference>
<comment type="caution">
    <text evidence="1">The sequence shown here is derived from an EMBL/GenBank/DDBJ whole genome shotgun (WGS) entry which is preliminary data.</text>
</comment>
<dbReference type="PANTHER" id="PTHR34070:SF1">
    <property type="entry name" value="DNA ALKYLATION REPAIR PROTEIN"/>
    <property type="match status" value="1"/>
</dbReference>
<dbReference type="CDD" id="cd06561">
    <property type="entry name" value="AlkD_like"/>
    <property type="match status" value="1"/>
</dbReference>
<evidence type="ECO:0000313" key="2">
    <source>
        <dbReference type="Proteomes" id="UP000770889"/>
    </source>
</evidence>
<sequence length="234" mass="27576">MNAKHLRETLRGLADPVIAEHSQRFFKTGKGEYGEGDRFLGVRVPVLRREAKRHHGISIKQLLRLLHSRYHEERLCALLIMVLKYQRGSEEEKAAIYQHYLENTGYINNWDLVDSSAHLILGAHLEDREKGVLYRLAGSENLWERRIAIMSTLHFIKNQAYEDTLKLSLILLEDSHDLIHKAVGWMLREVGNRAPKVERAFLNRHYRRMPRIMLRYAIEKFPEKERKAYLNGRL</sequence>
<dbReference type="Proteomes" id="UP000770889">
    <property type="component" value="Unassembled WGS sequence"/>
</dbReference>
<dbReference type="Gene3D" id="1.25.10.90">
    <property type="match status" value="1"/>
</dbReference>
<dbReference type="Pfam" id="PF08713">
    <property type="entry name" value="DNA_alkylation"/>
    <property type="match status" value="1"/>
</dbReference>
<name>A0A944MGI1_9GAMM</name>
<accession>A0A944MGI1</accession>
<protein>
    <submittedName>
        <fullName evidence="1">DNA alkylation repair protein</fullName>
    </submittedName>
</protein>
<dbReference type="PANTHER" id="PTHR34070">
    <property type="entry name" value="ARMADILLO-TYPE FOLD"/>
    <property type="match status" value="1"/>
</dbReference>
<dbReference type="InterPro" id="IPR014825">
    <property type="entry name" value="DNA_alkylation"/>
</dbReference>
<dbReference type="InterPro" id="IPR016024">
    <property type="entry name" value="ARM-type_fold"/>
</dbReference>